<dbReference type="GO" id="GO:0016779">
    <property type="term" value="F:nucleotidyltransferase activity"/>
    <property type="evidence" value="ECO:0007669"/>
    <property type="project" value="UniProtKB-KW"/>
</dbReference>
<dbReference type="InterPro" id="IPR050264">
    <property type="entry name" value="Bact_CCA-adding_enz_type3_sf"/>
</dbReference>
<protein>
    <submittedName>
        <fullName evidence="13">Polynucleotide adenylyltransferase region</fullName>
    </submittedName>
</protein>
<keyword evidence="7" id="KW-0460">Magnesium</keyword>
<dbReference type="STRING" id="391625.PPSIR1_11923"/>
<dbReference type="SUPFAM" id="SSF81301">
    <property type="entry name" value="Nucleotidyltransferase"/>
    <property type="match status" value="1"/>
</dbReference>
<sequence length="408" mass="43735">MVATVIPSAILAVLRTLDEAGFHGVVVGGAVRDALLGRDGGDWDVASNATPEEVIELFPKTIPTGLEHGTVTVLSGRGEDRHAVELTTFRGEGAYHDGRRPSEVRFLRDLTEDLARRDLTINALAWDPVNAVLTDAFGGLEDMRAGLIRAVGEPERRFNEDGLRTMRAVRFAATMGFALAPETEAAIAGALEVFAKVSRERVRVELVKLLRAPKPSLGLEPMVRTGLWAHVLLPLDDADQAAAIAAVDRLPPRPMLRLTRLLAPARHGADGRARIEATVEALKPSREERARVLALTHPRVDALAEALAAEDAVAARRCVAALTRTYLEDAADLLELDAAARDRLGAALEGAALTGKELAIQGRDLIQAGVAKPGPALGKLLAALLDWVLEDPARNHREALLDQARSLA</sequence>
<dbReference type="InterPro" id="IPR032810">
    <property type="entry name" value="CCA-adding_enz_C"/>
</dbReference>
<name>A6GIH1_9BACT</name>
<dbReference type="Gene3D" id="3.30.460.10">
    <property type="entry name" value="Beta Polymerase, domain 2"/>
    <property type="match status" value="1"/>
</dbReference>
<evidence type="ECO:0000256" key="3">
    <source>
        <dbReference type="ARBA" id="ARBA00022694"/>
    </source>
</evidence>
<evidence type="ECO:0000256" key="4">
    <source>
        <dbReference type="ARBA" id="ARBA00022695"/>
    </source>
</evidence>
<dbReference type="EMBL" id="ABCS01000136">
    <property type="protein sequence ID" value="EDM74334.1"/>
    <property type="molecule type" value="Genomic_DNA"/>
</dbReference>
<dbReference type="GO" id="GO:0000166">
    <property type="term" value="F:nucleotide binding"/>
    <property type="evidence" value="ECO:0007669"/>
    <property type="project" value="UniProtKB-KW"/>
</dbReference>
<dbReference type="Pfam" id="PF01743">
    <property type="entry name" value="PolyA_pol"/>
    <property type="match status" value="1"/>
</dbReference>
<comment type="cofactor">
    <cofactor evidence="1">
        <name>Mg(2+)</name>
        <dbReference type="ChEBI" id="CHEBI:18420"/>
    </cofactor>
</comment>
<keyword evidence="6" id="KW-0547">Nucleotide-binding</keyword>
<comment type="caution">
    <text evidence="13">The sequence shown here is derived from an EMBL/GenBank/DDBJ whole genome shotgun (WGS) entry which is preliminary data.</text>
</comment>
<evidence type="ECO:0000259" key="10">
    <source>
        <dbReference type="Pfam" id="PF01743"/>
    </source>
</evidence>
<keyword evidence="2 9" id="KW-0808">Transferase</keyword>
<dbReference type="InterPro" id="IPR002646">
    <property type="entry name" value="PolA_pol_head_dom"/>
</dbReference>
<evidence type="ECO:0000259" key="11">
    <source>
        <dbReference type="Pfam" id="PF12627"/>
    </source>
</evidence>
<dbReference type="PANTHER" id="PTHR46173">
    <property type="entry name" value="CCA TRNA NUCLEOTIDYLTRANSFERASE 1, MITOCHONDRIAL"/>
    <property type="match status" value="1"/>
</dbReference>
<evidence type="ECO:0000256" key="1">
    <source>
        <dbReference type="ARBA" id="ARBA00001946"/>
    </source>
</evidence>
<evidence type="ECO:0000256" key="6">
    <source>
        <dbReference type="ARBA" id="ARBA00022741"/>
    </source>
</evidence>
<dbReference type="eggNOG" id="COG0617">
    <property type="taxonomic scope" value="Bacteria"/>
</dbReference>
<organism evidence="13 14">
    <name type="scientific">Plesiocystis pacifica SIR-1</name>
    <dbReference type="NCBI Taxonomy" id="391625"/>
    <lineage>
        <taxon>Bacteria</taxon>
        <taxon>Pseudomonadati</taxon>
        <taxon>Myxococcota</taxon>
        <taxon>Polyangia</taxon>
        <taxon>Nannocystales</taxon>
        <taxon>Nannocystaceae</taxon>
        <taxon>Plesiocystis</taxon>
    </lineage>
</organism>
<dbReference type="InterPro" id="IPR032828">
    <property type="entry name" value="PolyA_RNA-bd"/>
</dbReference>
<dbReference type="CDD" id="cd05398">
    <property type="entry name" value="NT_ClassII-CCAase"/>
    <property type="match status" value="1"/>
</dbReference>
<evidence type="ECO:0000256" key="7">
    <source>
        <dbReference type="ARBA" id="ARBA00022842"/>
    </source>
</evidence>
<dbReference type="GO" id="GO:0000049">
    <property type="term" value="F:tRNA binding"/>
    <property type="evidence" value="ECO:0007669"/>
    <property type="project" value="TreeGrafter"/>
</dbReference>
<accession>A6GIH1</accession>
<comment type="similarity">
    <text evidence="9">Belongs to the tRNA nucleotidyltransferase/poly(A) polymerase family.</text>
</comment>
<dbReference type="Gene3D" id="1.10.3090.10">
    <property type="entry name" value="cca-adding enzyme, domain 2"/>
    <property type="match status" value="1"/>
</dbReference>
<dbReference type="SUPFAM" id="SSF81891">
    <property type="entry name" value="Poly A polymerase C-terminal region-like"/>
    <property type="match status" value="1"/>
</dbReference>
<evidence type="ECO:0000313" key="14">
    <source>
        <dbReference type="Proteomes" id="UP000005801"/>
    </source>
</evidence>
<keyword evidence="5" id="KW-0479">Metal-binding</keyword>
<feature type="domain" description="CCA-adding enzyme C-terminal" evidence="12">
    <location>
        <begin position="355"/>
        <end position="403"/>
    </location>
</feature>
<dbReference type="PANTHER" id="PTHR46173:SF1">
    <property type="entry name" value="CCA TRNA NUCLEOTIDYLTRANSFERASE 1, MITOCHONDRIAL"/>
    <property type="match status" value="1"/>
</dbReference>
<evidence type="ECO:0000313" key="13">
    <source>
        <dbReference type="EMBL" id="EDM74334.1"/>
    </source>
</evidence>
<dbReference type="Pfam" id="PF13735">
    <property type="entry name" value="tRNA_NucTran2_2"/>
    <property type="match status" value="1"/>
</dbReference>
<evidence type="ECO:0000259" key="12">
    <source>
        <dbReference type="Pfam" id="PF13735"/>
    </source>
</evidence>
<feature type="domain" description="tRNA nucleotidyltransferase/poly(A) polymerase RNA and SrmB- binding" evidence="11">
    <location>
        <begin position="176"/>
        <end position="232"/>
    </location>
</feature>
<dbReference type="Pfam" id="PF12627">
    <property type="entry name" value="PolyA_pol_RNAbd"/>
    <property type="match status" value="1"/>
</dbReference>
<keyword evidence="14" id="KW-1185">Reference proteome</keyword>
<dbReference type="InterPro" id="IPR043519">
    <property type="entry name" value="NT_sf"/>
</dbReference>
<gene>
    <name evidence="13" type="ORF">PPSIR1_11923</name>
</gene>
<reference evidence="13 14" key="1">
    <citation type="submission" date="2007-06" db="EMBL/GenBank/DDBJ databases">
        <authorList>
            <person name="Shimkets L."/>
            <person name="Ferriera S."/>
            <person name="Johnson J."/>
            <person name="Kravitz S."/>
            <person name="Beeson K."/>
            <person name="Sutton G."/>
            <person name="Rogers Y.-H."/>
            <person name="Friedman R."/>
            <person name="Frazier M."/>
            <person name="Venter J.C."/>
        </authorList>
    </citation>
    <scope>NUCLEOTIDE SEQUENCE [LARGE SCALE GENOMIC DNA]</scope>
    <source>
        <strain evidence="13 14">SIR-1</strain>
    </source>
</reference>
<evidence type="ECO:0000256" key="2">
    <source>
        <dbReference type="ARBA" id="ARBA00022679"/>
    </source>
</evidence>
<keyword evidence="4 13" id="KW-0548">Nucleotidyltransferase</keyword>
<keyword evidence="8 9" id="KW-0694">RNA-binding</keyword>
<evidence type="ECO:0000256" key="9">
    <source>
        <dbReference type="RuleBase" id="RU003953"/>
    </source>
</evidence>
<dbReference type="Gene3D" id="1.10.246.80">
    <property type="match status" value="1"/>
</dbReference>
<proteinExistence type="inferred from homology"/>
<evidence type="ECO:0000256" key="5">
    <source>
        <dbReference type="ARBA" id="ARBA00022723"/>
    </source>
</evidence>
<dbReference type="GO" id="GO:0008033">
    <property type="term" value="P:tRNA processing"/>
    <property type="evidence" value="ECO:0007669"/>
    <property type="project" value="UniProtKB-KW"/>
</dbReference>
<dbReference type="GO" id="GO:0046872">
    <property type="term" value="F:metal ion binding"/>
    <property type="evidence" value="ECO:0007669"/>
    <property type="project" value="UniProtKB-KW"/>
</dbReference>
<evidence type="ECO:0000256" key="8">
    <source>
        <dbReference type="ARBA" id="ARBA00022884"/>
    </source>
</evidence>
<dbReference type="Proteomes" id="UP000005801">
    <property type="component" value="Unassembled WGS sequence"/>
</dbReference>
<feature type="domain" description="Poly A polymerase head" evidence="10">
    <location>
        <begin position="26"/>
        <end position="149"/>
    </location>
</feature>
<dbReference type="AlphaFoldDB" id="A6GIH1"/>
<keyword evidence="3" id="KW-0819">tRNA processing</keyword>